<evidence type="ECO:0000313" key="1">
    <source>
        <dbReference type="EMBL" id="QKW50564.1"/>
    </source>
</evidence>
<accession>A0A7H8N7P0</accession>
<dbReference type="AlphaFoldDB" id="A0A7H8N7P0"/>
<evidence type="ECO:0000313" key="2">
    <source>
        <dbReference type="Proteomes" id="UP000509303"/>
    </source>
</evidence>
<protein>
    <submittedName>
        <fullName evidence="1">Uncharacterized protein</fullName>
    </submittedName>
</protein>
<proteinExistence type="predicted"/>
<keyword evidence="2" id="KW-1185">Reference proteome</keyword>
<dbReference type="RefSeq" id="WP_176162299.1">
    <property type="nucleotide sequence ID" value="NZ_CP054929.1"/>
</dbReference>
<dbReference type="EMBL" id="CP054929">
    <property type="protein sequence ID" value="QKW50564.1"/>
    <property type="molecule type" value="Genomic_DNA"/>
</dbReference>
<sequence length="123" mass="13338">MSQEREWNQGVAALLRHTAWQHPKRYVGPHGDSCYVASEAADSPLANLMQSMEDGALDHVASVTEHARATLHGTASEDQLRCALSELVLSSEKALRIAACRGERLTADAVDEPADDEDTTPAR</sequence>
<name>A0A7H8N7P0_9ACTN</name>
<organism evidence="1 2">
    <name type="scientific">Streptomyces buecherae</name>
    <dbReference type="NCBI Taxonomy" id="2763006"/>
    <lineage>
        <taxon>Bacteria</taxon>
        <taxon>Bacillati</taxon>
        <taxon>Actinomycetota</taxon>
        <taxon>Actinomycetes</taxon>
        <taxon>Kitasatosporales</taxon>
        <taxon>Streptomycetaceae</taxon>
        <taxon>Streptomyces</taxon>
    </lineage>
</organism>
<reference evidence="1 2" key="1">
    <citation type="submission" date="2020-06" db="EMBL/GenBank/DDBJ databases">
        <title>Genome mining for natural products.</title>
        <authorList>
            <person name="Zhang B."/>
            <person name="Shi J."/>
            <person name="Ge H."/>
        </authorList>
    </citation>
    <scope>NUCLEOTIDE SEQUENCE [LARGE SCALE GENOMIC DNA]</scope>
    <source>
        <strain evidence="1 2">NA00687</strain>
    </source>
</reference>
<gene>
    <name evidence="1" type="ORF">HUT08_14625</name>
</gene>
<dbReference type="Proteomes" id="UP000509303">
    <property type="component" value="Chromosome"/>
</dbReference>